<feature type="domain" description="Lipid/polyisoprenoid-binding YceI-like" evidence="2">
    <location>
        <begin position="26"/>
        <end position="173"/>
    </location>
</feature>
<keyword evidence="4" id="KW-1185">Reference proteome</keyword>
<reference evidence="3 4" key="1">
    <citation type="submission" date="2017-05" db="EMBL/GenBank/DDBJ databases">
        <authorList>
            <person name="Varghese N."/>
            <person name="Submissions S."/>
        </authorList>
    </citation>
    <scope>NUCLEOTIDE SEQUENCE [LARGE SCALE GENOMIC DNA]</scope>
    <source>
        <strain evidence="3 4">DSM 21342</strain>
    </source>
</reference>
<evidence type="ECO:0000259" key="2">
    <source>
        <dbReference type="Pfam" id="PF04264"/>
    </source>
</evidence>
<protein>
    <submittedName>
        <fullName evidence="3">Polyisoprenoid-binding protein YceI</fullName>
    </submittedName>
</protein>
<sequence length="184" mass="20442">MKKLLIIIALSTIAISAKAQVYVSNSSKVSFFSKTSVEDISAVNTTASILLNATTDSLYVRIKNTSFTFERALMQEHFNENYMESSKYPISSFRGKLNEKIDFSKDGTYTVNVTGKLNLHGVEQLRTFNGTMEVKNGKITLSSSFKIKPQDHNIEIPKLVFTKIAELIDVNVSGALSPYQKKGS</sequence>
<evidence type="ECO:0000256" key="1">
    <source>
        <dbReference type="SAM" id="SignalP"/>
    </source>
</evidence>
<feature type="chain" id="PRO_5022184463" evidence="1">
    <location>
        <begin position="20"/>
        <end position="184"/>
    </location>
</feature>
<gene>
    <name evidence="3" type="ORF">SAMN06265350_10221</name>
</gene>
<keyword evidence="1" id="KW-0732">Signal</keyword>
<dbReference type="InterPro" id="IPR007372">
    <property type="entry name" value="Lipid/polyisoprenoid-bd_YceI"/>
</dbReference>
<dbReference type="Pfam" id="PF04264">
    <property type="entry name" value="YceI"/>
    <property type="match status" value="1"/>
</dbReference>
<dbReference type="SUPFAM" id="SSF101874">
    <property type="entry name" value="YceI-like"/>
    <property type="match status" value="1"/>
</dbReference>
<dbReference type="RefSeq" id="WP_142601420.1">
    <property type="nucleotide sequence ID" value="NZ_FXSZ01000002.1"/>
</dbReference>
<dbReference type="AlphaFoldDB" id="A0A521B9N8"/>
<organism evidence="3 4">
    <name type="scientific">Solitalea koreensis</name>
    <dbReference type="NCBI Taxonomy" id="543615"/>
    <lineage>
        <taxon>Bacteria</taxon>
        <taxon>Pseudomonadati</taxon>
        <taxon>Bacteroidota</taxon>
        <taxon>Sphingobacteriia</taxon>
        <taxon>Sphingobacteriales</taxon>
        <taxon>Sphingobacteriaceae</taxon>
        <taxon>Solitalea</taxon>
    </lineage>
</organism>
<evidence type="ECO:0000313" key="4">
    <source>
        <dbReference type="Proteomes" id="UP000315971"/>
    </source>
</evidence>
<dbReference type="Proteomes" id="UP000315971">
    <property type="component" value="Unassembled WGS sequence"/>
</dbReference>
<proteinExistence type="predicted"/>
<dbReference type="EMBL" id="FXSZ01000002">
    <property type="protein sequence ID" value="SMO43787.1"/>
    <property type="molecule type" value="Genomic_DNA"/>
</dbReference>
<dbReference type="InterPro" id="IPR036761">
    <property type="entry name" value="TTHA0802/YceI-like_sf"/>
</dbReference>
<dbReference type="Gene3D" id="2.40.128.110">
    <property type="entry name" value="Lipid/polyisoprenoid-binding, YceI-like"/>
    <property type="match status" value="1"/>
</dbReference>
<feature type="signal peptide" evidence="1">
    <location>
        <begin position="1"/>
        <end position="19"/>
    </location>
</feature>
<dbReference type="OrthoDB" id="116832at2"/>
<name>A0A521B9N8_9SPHI</name>
<accession>A0A521B9N8</accession>
<evidence type="ECO:0000313" key="3">
    <source>
        <dbReference type="EMBL" id="SMO43787.1"/>
    </source>
</evidence>